<evidence type="ECO:0000313" key="2">
    <source>
        <dbReference type="EMBL" id="AKG07940.1"/>
    </source>
</evidence>
<evidence type="ECO:0000256" key="1">
    <source>
        <dbReference type="SAM" id="SignalP"/>
    </source>
</evidence>
<name>A0AAC8T836_9GAMM</name>
<gene>
    <name evidence="2" type="ORF">AAX06_06985</name>
</gene>
<accession>A0AAC8T836</accession>
<dbReference type="Proteomes" id="UP000077465">
    <property type="component" value="Chromosome"/>
</dbReference>
<evidence type="ECO:0000313" key="3">
    <source>
        <dbReference type="Proteomes" id="UP000077465"/>
    </source>
</evidence>
<evidence type="ECO:0008006" key="4">
    <source>
        <dbReference type="Google" id="ProtNLM"/>
    </source>
</evidence>
<organism evidence="2 3">
    <name type="scientific">Moraxella bovoculi</name>
    <dbReference type="NCBI Taxonomy" id="386891"/>
    <lineage>
        <taxon>Bacteria</taxon>
        <taxon>Pseudomonadati</taxon>
        <taxon>Pseudomonadota</taxon>
        <taxon>Gammaproteobacteria</taxon>
        <taxon>Moraxellales</taxon>
        <taxon>Moraxellaceae</taxon>
        <taxon>Moraxella</taxon>
    </lineage>
</organism>
<keyword evidence="1" id="KW-0732">Signal</keyword>
<proteinExistence type="predicted"/>
<feature type="signal peptide" evidence="1">
    <location>
        <begin position="1"/>
        <end position="20"/>
    </location>
</feature>
<protein>
    <recommendedName>
        <fullName evidence="4">Lipoprotein</fullName>
    </recommendedName>
</protein>
<reference evidence="2 3" key="1">
    <citation type="submission" date="2015-05" db="EMBL/GenBank/DDBJ databases">
        <authorList>
            <person name="Dickey A."/>
            <person name="Clawson M."/>
            <person name="Bono J."/>
            <person name="Loy J.D."/>
        </authorList>
    </citation>
    <scope>NUCLEOTIDE SEQUENCE [LARGE SCALE GENOMIC DNA]</scope>
    <source>
        <strain evidence="2 3">22581</strain>
    </source>
</reference>
<dbReference type="EMBL" id="CP011376">
    <property type="protein sequence ID" value="AKG07940.1"/>
    <property type="molecule type" value="Genomic_DNA"/>
</dbReference>
<feature type="chain" id="PRO_5042017411" description="Lipoprotein" evidence="1">
    <location>
        <begin position="21"/>
        <end position="121"/>
    </location>
</feature>
<dbReference type="RefSeq" id="WP_046696466.1">
    <property type="nucleotide sequence ID" value="NZ_CP011376.1"/>
</dbReference>
<dbReference type="AlphaFoldDB" id="A0AAC8T836"/>
<sequence length="121" mass="12726">MKKLAVFGVVALLLSGCATGGNGGMLGDIGNSLFKEAVDYQCRNELNANRVYKTASILMSDAQKTKIEDQVCGCVSEKAPQSVTLNEVGQAVIDPNARTQIAAKAVTKTLNACVNEFLSGQ</sequence>
<dbReference type="PROSITE" id="PS51257">
    <property type="entry name" value="PROKAR_LIPOPROTEIN"/>
    <property type="match status" value="1"/>
</dbReference>